<protein>
    <submittedName>
        <fullName evidence="1">Uncharacterized protein</fullName>
    </submittedName>
</protein>
<reference evidence="1 2" key="1">
    <citation type="submission" date="2023-08" db="EMBL/GenBank/DDBJ databases">
        <title>Pathogen: clinical or host-associated sample.</title>
        <authorList>
            <person name="Hergert J."/>
            <person name="Casey R."/>
            <person name="Wagner J."/>
            <person name="Young E.L."/>
            <person name="Oakeson K.F."/>
        </authorList>
    </citation>
    <scope>NUCLEOTIDE SEQUENCE [LARGE SCALE GENOMIC DNA]</scope>
    <source>
        <strain evidence="1 2">1760953</strain>
        <plasmid evidence="1 2">unnamed1</plasmid>
    </source>
</reference>
<organism evidence="1 2">
    <name type="scientific">Shinella sumterensis</name>
    <dbReference type="NCBI Taxonomy" id="1967501"/>
    <lineage>
        <taxon>Bacteria</taxon>
        <taxon>Pseudomonadati</taxon>
        <taxon>Pseudomonadota</taxon>
        <taxon>Alphaproteobacteria</taxon>
        <taxon>Hyphomicrobiales</taxon>
        <taxon>Rhizobiaceae</taxon>
        <taxon>Shinella</taxon>
    </lineage>
</organism>
<dbReference type="AlphaFoldDB" id="A0AA50CNM4"/>
<sequence length="178" mass="19965">MCNGTAHLGSINYTTIALDACLPLAQRLQREGKPWHSHVLSPGCRFNPFDGRYAAVVEDDATHTAYIAPSDGFPEVDKQLVRMLHGDDILDAGHPSSAEDTLLDGSPLLKRLVEIDSAGKSWHHHMNFPDCALNPHRGRWAITIECGEEQFSESYDDEPRDILRAIEVRYFRNLDKKA</sequence>
<evidence type="ECO:0000313" key="2">
    <source>
        <dbReference type="Proteomes" id="UP001234585"/>
    </source>
</evidence>
<accession>A0AA50CNM4</accession>
<proteinExistence type="predicted"/>
<dbReference type="Proteomes" id="UP001234585">
    <property type="component" value="Plasmid unnamed1"/>
</dbReference>
<evidence type="ECO:0000313" key="1">
    <source>
        <dbReference type="EMBL" id="WLS00066.1"/>
    </source>
</evidence>
<keyword evidence="2" id="KW-1185">Reference proteome</keyword>
<dbReference type="EMBL" id="CP132303">
    <property type="protein sequence ID" value="WLS00066.1"/>
    <property type="molecule type" value="Genomic_DNA"/>
</dbReference>
<gene>
    <name evidence="1" type="ORF">Q9313_18475</name>
</gene>
<dbReference type="RefSeq" id="WP_306039482.1">
    <property type="nucleotide sequence ID" value="NZ_CP132303.1"/>
</dbReference>
<geneLocation type="plasmid" evidence="1 2">
    <name>unnamed1</name>
</geneLocation>
<name>A0AA50CNM4_9HYPH</name>
<keyword evidence="1" id="KW-0614">Plasmid</keyword>